<dbReference type="InterPro" id="IPR001926">
    <property type="entry name" value="TrpB-like_PALP"/>
</dbReference>
<evidence type="ECO:0000256" key="12">
    <source>
        <dbReference type="RuleBase" id="RU362012"/>
    </source>
</evidence>
<dbReference type="FunFam" id="3.40.50.1100:FF:000005">
    <property type="entry name" value="Threonine dehydratase catabolic"/>
    <property type="match status" value="1"/>
</dbReference>
<dbReference type="Pfam" id="PF00585">
    <property type="entry name" value="Thr_dehydrat_C"/>
    <property type="match status" value="1"/>
</dbReference>
<dbReference type="SUPFAM" id="SSF53686">
    <property type="entry name" value="Tryptophan synthase beta subunit-like PLP-dependent enzymes"/>
    <property type="match status" value="1"/>
</dbReference>
<dbReference type="GO" id="GO:0006565">
    <property type="term" value="P:L-serine catabolic process"/>
    <property type="evidence" value="ECO:0007669"/>
    <property type="project" value="TreeGrafter"/>
</dbReference>
<dbReference type="InterPro" id="IPR011820">
    <property type="entry name" value="IlvA"/>
</dbReference>
<evidence type="ECO:0000256" key="10">
    <source>
        <dbReference type="ARBA" id="ARBA00023304"/>
    </source>
</evidence>
<dbReference type="NCBIfam" id="NF006390">
    <property type="entry name" value="PRK08639.1"/>
    <property type="match status" value="1"/>
</dbReference>
<protein>
    <recommendedName>
        <fullName evidence="12">L-threonine dehydratase</fullName>
        <ecNumber evidence="12">4.3.1.19</ecNumber>
    </recommendedName>
    <alternativeName>
        <fullName evidence="12">Threonine deaminase</fullName>
    </alternativeName>
</protein>
<evidence type="ECO:0000256" key="8">
    <source>
        <dbReference type="ARBA" id="ARBA00022898"/>
    </source>
</evidence>
<dbReference type="Pfam" id="PF00291">
    <property type="entry name" value="PALP"/>
    <property type="match status" value="1"/>
</dbReference>
<comment type="subunit">
    <text evidence="5 12">Homotetramer.</text>
</comment>
<organism evidence="14 15">
    <name type="scientific">Tritonibacter scottomollicae</name>
    <name type="common">Epibacterium scottomollicae</name>
    <dbReference type="NCBI Taxonomy" id="483013"/>
    <lineage>
        <taxon>Bacteria</taxon>
        <taxon>Pseudomonadati</taxon>
        <taxon>Pseudomonadota</taxon>
        <taxon>Alphaproteobacteria</taxon>
        <taxon>Rhodobacterales</taxon>
        <taxon>Paracoccaceae</taxon>
        <taxon>Tritonibacter</taxon>
    </lineage>
</organism>
<comment type="cofactor">
    <cofactor evidence="2 12">
        <name>pyridoxal 5'-phosphate</name>
        <dbReference type="ChEBI" id="CHEBI:597326"/>
    </cofactor>
</comment>
<dbReference type="Gene3D" id="3.40.50.1100">
    <property type="match status" value="2"/>
</dbReference>
<comment type="pathway">
    <text evidence="3 12">Amino-acid biosynthesis; L-isoleucine biosynthesis; 2-oxobutanoate from L-threonine: step 1/1.</text>
</comment>
<dbReference type="EMBL" id="PVUF01000002">
    <property type="protein sequence ID" value="PRZ49371.1"/>
    <property type="molecule type" value="Genomic_DNA"/>
</dbReference>
<feature type="domain" description="ACT-like" evidence="13">
    <location>
        <begin position="365"/>
        <end position="438"/>
    </location>
</feature>
<comment type="similarity">
    <text evidence="4 12">Belongs to the serine/threonine dehydratase family.</text>
</comment>
<evidence type="ECO:0000256" key="1">
    <source>
        <dbReference type="ARBA" id="ARBA00001274"/>
    </source>
</evidence>
<dbReference type="GO" id="GO:0004794">
    <property type="term" value="F:threonine deaminase activity"/>
    <property type="evidence" value="ECO:0007669"/>
    <property type="project" value="UniProtKB-UniRule"/>
</dbReference>
<dbReference type="EC" id="4.3.1.19" evidence="12"/>
<dbReference type="InterPro" id="IPR045865">
    <property type="entry name" value="ACT-like_dom_sf"/>
</dbReference>
<evidence type="ECO:0000256" key="11">
    <source>
        <dbReference type="ARBA" id="ARBA00025527"/>
    </source>
</evidence>
<dbReference type="Proteomes" id="UP000237718">
    <property type="component" value="Unassembled WGS sequence"/>
</dbReference>
<evidence type="ECO:0000256" key="2">
    <source>
        <dbReference type="ARBA" id="ARBA00001933"/>
    </source>
</evidence>
<dbReference type="UniPathway" id="UPA00047">
    <property type="reaction ID" value="UER00054"/>
</dbReference>
<reference evidence="14 15" key="1">
    <citation type="submission" date="2018-03" db="EMBL/GenBank/DDBJ databases">
        <title>Genomic Encyclopedia of Archaeal and Bacterial Type Strains, Phase II (KMG-II): from individual species to whole genera.</title>
        <authorList>
            <person name="Goeker M."/>
        </authorList>
    </citation>
    <scope>NUCLEOTIDE SEQUENCE [LARGE SCALE GENOMIC DNA]</scope>
    <source>
        <strain evidence="14 15">DSM 25328</strain>
    </source>
</reference>
<name>A0A2T1AL88_TRISK</name>
<dbReference type="InterPro" id="IPR001721">
    <property type="entry name" value="TD_ACT-like"/>
</dbReference>
<evidence type="ECO:0000256" key="6">
    <source>
        <dbReference type="ARBA" id="ARBA00022605"/>
    </source>
</evidence>
<keyword evidence="8 12" id="KW-0663">Pyridoxal phosphate</keyword>
<keyword evidence="7 12" id="KW-0412">Isoleucine biosynthesis</keyword>
<dbReference type="GO" id="GO:0003941">
    <property type="term" value="F:L-serine ammonia-lyase activity"/>
    <property type="evidence" value="ECO:0007669"/>
    <property type="project" value="TreeGrafter"/>
</dbReference>
<keyword evidence="6 12" id="KW-0028">Amino-acid biosynthesis</keyword>
<gene>
    <name evidence="12" type="primary">ilvA</name>
    <name evidence="14" type="ORF">CLV89_102113</name>
</gene>
<dbReference type="SUPFAM" id="SSF55021">
    <property type="entry name" value="ACT-like"/>
    <property type="match status" value="1"/>
</dbReference>
<evidence type="ECO:0000256" key="4">
    <source>
        <dbReference type="ARBA" id="ARBA00010869"/>
    </source>
</evidence>
<evidence type="ECO:0000256" key="3">
    <source>
        <dbReference type="ARBA" id="ARBA00004810"/>
    </source>
</evidence>
<dbReference type="PROSITE" id="PS00165">
    <property type="entry name" value="DEHYDRATASE_SER_THR"/>
    <property type="match status" value="1"/>
</dbReference>
<evidence type="ECO:0000256" key="5">
    <source>
        <dbReference type="ARBA" id="ARBA00011881"/>
    </source>
</evidence>
<dbReference type="GO" id="GO:0009097">
    <property type="term" value="P:isoleucine biosynthetic process"/>
    <property type="evidence" value="ECO:0007669"/>
    <property type="project" value="UniProtKB-UniRule"/>
</dbReference>
<accession>A0A2T1AL88</accession>
<keyword evidence="10 12" id="KW-0100">Branched-chain amino acid biosynthesis</keyword>
<proteinExistence type="inferred from homology"/>
<dbReference type="PANTHER" id="PTHR48078:SF11">
    <property type="entry name" value="THREONINE DEHYDRATASE, MITOCHONDRIAL"/>
    <property type="match status" value="1"/>
</dbReference>
<dbReference type="AlphaFoldDB" id="A0A2T1AL88"/>
<dbReference type="InterPro" id="IPR050147">
    <property type="entry name" value="Ser/Thr_Dehydratase"/>
</dbReference>
<dbReference type="InterPro" id="IPR000634">
    <property type="entry name" value="Ser/Thr_deHydtase_PyrdxlP-BS"/>
</dbReference>
<dbReference type="PROSITE" id="PS51672">
    <property type="entry name" value="ACT_LIKE"/>
    <property type="match status" value="1"/>
</dbReference>
<dbReference type="CDD" id="cd01562">
    <property type="entry name" value="Thr-dehyd"/>
    <property type="match status" value="1"/>
</dbReference>
<evidence type="ECO:0000256" key="9">
    <source>
        <dbReference type="ARBA" id="ARBA00023239"/>
    </source>
</evidence>
<dbReference type="PANTHER" id="PTHR48078">
    <property type="entry name" value="THREONINE DEHYDRATASE, MITOCHONDRIAL-RELATED"/>
    <property type="match status" value="1"/>
</dbReference>
<sequence>MGITFRGAQSDLFSKIDCIRTNALPRPLALGAAFGHQIPMTNFRTQAKAAEAAMRDVFPPTPLQRNELLSQRFGADIYLKREDLSPVRSYKIRGALNAMRKQAGKDLFVCASAGNHAQGMAYMCRQMGKKGVIFMPVTTPQQKIQKTRMFGGDTVEIHLIGDYFDDTLKAAQEWCAQEGGYFLSPFDDADVIEGQASIAVEIEAQLGKAPDHVVLPVGGGGMSSGVVQYFGEEVHALFVEPRGGACLKAALEAGHPVPLGHVDTFVDGAAVGRIGAQPFDILRNVPLPDVLTLPEDRICNTILEMLNVEGIVLEPAGALAVEALGDLRTWIKGKTVVCLTSGGNFDFERLPEVKERAQRYSGVKKYFLLRLPQRPGALKEFLNILGPEDDIARFEYMKKSARNFGSVLIGIETKRPENFAPLFAQLDAAGFTYTDITSDETLAQFVI</sequence>
<dbReference type="InterPro" id="IPR038110">
    <property type="entry name" value="TD_ACT-like_sf"/>
</dbReference>
<evidence type="ECO:0000313" key="15">
    <source>
        <dbReference type="Proteomes" id="UP000237718"/>
    </source>
</evidence>
<comment type="function">
    <text evidence="11 12">Catalyzes the anaerobic formation of alpha-ketobutyrate and ammonia from threonine in a two-step reaction. The first step involved a dehydration of threonine and a production of enamine intermediates (aminocrotonate), which tautomerizes to its imine form (iminobutyrate). Both intermediates are unstable and short-lived. The second step is the nonenzymatic hydrolysis of the enamine/imine intermediates to form 2-ketobutyrate and free ammonia. In the low water environment of the cell, the second step is accelerated by RidA.</text>
</comment>
<dbReference type="NCBIfam" id="TIGR02079">
    <property type="entry name" value="THD1"/>
    <property type="match status" value="1"/>
</dbReference>
<comment type="catalytic activity">
    <reaction evidence="1 12">
        <text>L-threonine = 2-oxobutanoate + NH4(+)</text>
        <dbReference type="Rhea" id="RHEA:22108"/>
        <dbReference type="ChEBI" id="CHEBI:16763"/>
        <dbReference type="ChEBI" id="CHEBI:28938"/>
        <dbReference type="ChEBI" id="CHEBI:57926"/>
        <dbReference type="EC" id="4.3.1.19"/>
    </reaction>
</comment>
<evidence type="ECO:0000256" key="7">
    <source>
        <dbReference type="ARBA" id="ARBA00022624"/>
    </source>
</evidence>
<evidence type="ECO:0000259" key="13">
    <source>
        <dbReference type="PROSITE" id="PS51672"/>
    </source>
</evidence>
<keyword evidence="9 12" id="KW-0456">Lyase</keyword>
<dbReference type="GO" id="GO:0030170">
    <property type="term" value="F:pyridoxal phosphate binding"/>
    <property type="evidence" value="ECO:0007669"/>
    <property type="project" value="InterPro"/>
</dbReference>
<evidence type="ECO:0000313" key="14">
    <source>
        <dbReference type="EMBL" id="PRZ49371.1"/>
    </source>
</evidence>
<comment type="caution">
    <text evidence="14">The sequence shown here is derived from an EMBL/GenBank/DDBJ whole genome shotgun (WGS) entry which is preliminary data.</text>
</comment>
<dbReference type="GO" id="GO:0006567">
    <property type="term" value="P:L-threonine catabolic process"/>
    <property type="evidence" value="ECO:0007669"/>
    <property type="project" value="TreeGrafter"/>
</dbReference>
<dbReference type="Gene3D" id="3.40.1020.10">
    <property type="entry name" value="Biosynthetic Threonine Deaminase, Domain 3"/>
    <property type="match status" value="1"/>
</dbReference>
<dbReference type="InterPro" id="IPR036052">
    <property type="entry name" value="TrpB-like_PALP_sf"/>
</dbReference>